<sequence length="169" mass="19293">MDELSLSAIVALLTVQEQICLKFDTSGMVQVLGSHLYYQFTLLKPDFLIDSPDTYQAVLNIIQGIPADQISMLHIKRIIYCDKTRRILILQDISQEGQLFADYVKRLLEVTSDYESSLQIDDLEGEEDTPEVYVNEDSKILEDKDWMSASDSILADSNAEFTLASRFLW</sequence>
<reference evidence="1 2" key="1">
    <citation type="journal article" date="2014" name="PLoS Genet.">
        <title>The Genome of Spironucleus salmonicida Highlights a Fish Pathogen Adapted to Fluctuating Environments.</title>
        <authorList>
            <person name="Xu F."/>
            <person name="Jerlstrom-Hultqvist J."/>
            <person name="Einarsson E."/>
            <person name="Astvaldsson A."/>
            <person name="Svard S.G."/>
            <person name="Andersson J.O."/>
        </authorList>
    </citation>
    <scope>NUCLEOTIDE SEQUENCE</scope>
    <source>
        <strain evidence="2">ATCC 50377</strain>
    </source>
</reference>
<gene>
    <name evidence="1" type="ORF">SS50377_13115</name>
    <name evidence="2" type="ORF">SS50377_25196</name>
</gene>
<dbReference type="Proteomes" id="UP000018208">
    <property type="component" value="Unassembled WGS sequence"/>
</dbReference>
<reference evidence="2" key="2">
    <citation type="submission" date="2020-12" db="EMBL/GenBank/DDBJ databases">
        <title>New Spironucleus salmonicida genome in near-complete chromosomes.</title>
        <authorList>
            <person name="Xu F."/>
            <person name="Kurt Z."/>
            <person name="Jimenez-Gonzalez A."/>
            <person name="Astvaldsson A."/>
            <person name="Andersson J.O."/>
            <person name="Svard S.G."/>
        </authorList>
    </citation>
    <scope>NUCLEOTIDE SEQUENCE</scope>
    <source>
        <strain evidence="2">ATCC 50377</strain>
    </source>
</reference>
<evidence type="ECO:0000313" key="2">
    <source>
        <dbReference type="EMBL" id="KAH0573078.1"/>
    </source>
</evidence>
<protein>
    <submittedName>
        <fullName evidence="1">Uncharacterized protein</fullName>
    </submittedName>
</protein>
<organism evidence="1">
    <name type="scientific">Spironucleus salmonicida</name>
    <dbReference type="NCBI Taxonomy" id="348837"/>
    <lineage>
        <taxon>Eukaryota</taxon>
        <taxon>Metamonada</taxon>
        <taxon>Diplomonadida</taxon>
        <taxon>Hexamitidae</taxon>
        <taxon>Hexamitinae</taxon>
        <taxon>Spironucleus</taxon>
    </lineage>
</organism>
<evidence type="ECO:0000313" key="3">
    <source>
        <dbReference type="Proteomes" id="UP000018208"/>
    </source>
</evidence>
<dbReference type="AlphaFoldDB" id="V6LQA4"/>
<keyword evidence="3" id="KW-1185">Reference proteome</keyword>
<name>V6LQA4_9EUKA</name>
<dbReference type="EMBL" id="AUWU02000005">
    <property type="protein sequence ID" value="KAH0573078.1"/>
    <property type="molecule type" value="Genomic_DNA"/>
</dbReference>
<accession>V6LQA4</accession>
<evidence type="ECO:0000313" key="1">
    <source>
        <dbReference type="EMBL" id="EST46852.1"/>
    </source>
</evidence>
<proteinExistence type="predicted"/>
<dbReference type="VEuPathDB" id="GiardiaDB:SS50377_25196"/>
<dbReference type="EMBL" id="KI546059">
    <property type="protein sequence ID" value="EST46852.1"/>
    <property type="molecule type" value="Genomic_DNA"/>
</dbReference>